<dbReference type="AlphaFoldDB" id="A0A8I6TG65"/>
<dbReference type="RefSeq" id="XP_014254342.1">
    <property type="nucleotide sequence ID" value="XM_014398856.2"/>
</dbReference>
<dbReference type="PANTHER" id="PTHR22255">
    <property type="entry name" value="LP06548P"/>
    <property type="match status" value="1"/>
</dbReference>
<dbReference type="EnsemblMetazoa" id="XM_014398856.2">
    <property type="protein sequence ID" value="XP_014254342.1"/>
    <property type="gene ID" value="LOC106669393"/>
</dbReference>
<feature type="domain" description="DUF7043" evidence="4">
    <location>
        <begin position="269"/>
        <end position="379"/>
    </location>
</feature>
<feature type="region of interest" description="Disordered" evidence="1">
    <location>
        <begin position="371"/>
        <end position="396"/>
    </location>
</feature>
<dbReference type="GeneID" id="106669393"/>
<feature type="chain" id="PRO_5035240089" evidence="2">
    <location>
        <begin position="32"/>
        <end position="561"/>
    </location>
</feature>
<evidence type="ECO:0000259" key="3">
    <source>
        <dbReference type="Pfam" id="PF23069"/>
    </source>
</evidence>
<name>A0A8I6TG65_CIMLE</name>
<dbReference type="Proteomes" id="UP000494040">
    <property type="component" value="Unassembled WGS sequence"/>
</dbReference>
<reference evidence="6" key="1">
    <citation type="submission" date="2022-01" db="UniProtKB">
        <authorList>
            <consortium name="EnsemblMetazoa"/>
        </authorList>
    </citation>
    <scope>IDENTIFICATION</scope>
</reference>
<keyword evidence="2" id="KW-0732">Signal</keyword>
<dbReference type="OrthoDB" id="9979716at2759"/>
<dbReference type="InterPro" id="IPR055471">
    <property type="entry name" value="DUF7043"/>
</dbReference>
<feature type="domain" description="DUF7042" evidence="3">
    <location>
        <begin position="134"/>
        <end position="260"/>
    </location>
</feature>
<evidence type="ECO:0000256" key="2">
    <source>
        <dbReference type="SAM" id="SignalP"/>
    </source>
</evidence>
<proteinExistence type="predicted"/>
<evidence type="ECO:0000313" key="7">
    <source>
        <dbReference type="Proteomes" id="UP000494040"/>
    </source>
</evidence>
<dbReference type="InterPro" id="IPR055470">
    <property type="entry name" value="DUF7042"/>
</dbReference>
<dbReference type="Pfam" id="PF23069">
    <property type="entry name" value="DUF7042"/>
    <property type="match status" value="1"/>
</dbReference>
<dbReference type="OMA" id="MFRKEPR"/>
<evidence type="ECO:0000256" key="1">
    <source>
        <dbReference type="SAM" id="MobiDB-lite"/>
    </source>
</evidence>
<feature type="compositionally biased region" description="Polar residues" evidence="1">
    <location>
        <begin position="382"/>
        <end position="396"/>
    </location>
</feature>
<feature type="signal peptide" evidence="2">
    <location>
        <begin position="1"/>
        <end position="31"/>
    </location>
</feature>
<feature type="domain" description="DUF7044" evidence="5">
    <location>
        <begin position="32"/>
        <end position="115"/>
    </location>
</feature>
<dbReference type="PANTHER" id="PTHR22255:SF9">
    <property type="entry name" value="LP06548P"/>
    <property type="match status" value="1"/>
</dbReference>
<evidence type="ECO:0000259" key="4">
    <source>
        <dbReference type="Pfam" id="PF23070"/>
    </source>
</evidence>
<evidence type="ECO:0000259" key="5">
    <source>
        <dbReference type="Pfam" id="PF23071"/>
    </source>
</evidence>
<dbReference type="KEGG" id="clec:106669393"/>
<protein>
    <submittedName>
        <fullName evidence="6">Uncharacterized protein</fullName>
    </submittedName>
</protein>
<sequence>MFSVQKIKMTELRFVLIKLALICAHFVTTHGGCKFPASWTGQWFQSGIHKPNIAINLTHIETKGQCVEKEDSKYLLFDRKEKCYRCIAMYNKHTNVLQYKETFCMEESSLENLCDSINGDATLLSMFRVDATGVPCPFKSPPFSVVYSKGHGECGGEEGEPPSRVESCTDESKLVFKFQACPDIPGTEATVEELECLGMWKESSNHYLVGRLNHKMATTDEERYRCFVYRKLENHGYEFSQSGEATCAGMVSASDGGSRMVKLRRETGHTRCKFPTWVIQRNHWHSLDYSHFYHFSHKNASLRVTTPSRDTETKLICHKIISQKHNVAAIVVHVVSGCEGGYKCMTIHKRDSQVIQMQMSELLVDINDPTACSSEEPSSSSNTVTLISKQSSASLPSNRCPMEGRYAPLLSNPIMPGEPADQIDQECGQQTSLVSLAIGCSPMNDVMEFHSNCRTVPPTSYSCHGSWRENLTTYVVGSPISRHSTDARHYCFVFTQTTPGGPIVLQRLVETCATPLKHAEWSFNLTEIGKCTETSTGHRVNSLLCLLLLPLAVFLVNIAHR</sequence>
<dbReference type="Pfam" id="PF23070">
    <property type="entry name" value="DUF7043"/>
    <property type="match status" value="1"/>
</dbReference>
<accession>A0A8I6TG65</accession>
<organism evidence="6 7">
    <name type="scientific">Cimex lectularius</name>
    <name type="common">Bed bug</name>
    <name type="synonym">Acanthia lectularia</name>
    <dbReference type="NCBI Taxonomy" id="79782"/>
    <lineage>
        <taxon>Eukaryota</taxon>
        <taxon>Metazoa</taxon>
        <taxon>Ecdysozoa</taxon>
        <taxon>Arthropoda</taxon>
        <taxon>Hexapoda</taxon>
        <taxon>Insecta</taxon>
        <taxon>Pterygota</taxon>
        <taxon>Neoptera</taxon>
        <taxon>Paraneoptera</taxon>
        <taxon>Hemiptera</taxon>
        <taxon>Heteroptera</taxon>
        <taxon>Panheteroptera</taxon>
        <taxon>Cimicomorpha</taxon>
        <taxon>Cimicidae</taxon>
        <taxon>Cimex</taxon>
    </lineage>
</organism>
<dbReference type="GO" id="GO:0061909">
    <property type="term" value="P:autophagosome-lysosome fusion"/>
    <property type="evidence" value="ECO:0007669"/>
    <property type="project" value="TreeGrafter"/>
</dbReference>
<dbReference type="InterPro" id="IPR055472">
    <property type="entry name" value="DUF7044"/>
</dbReference>
<dbReference type="Pfam" id="PF23071">
    <property type="entry name" value="DUF7044"/>
    <property type="match status" value="1"/>
</dbReference>
<evidence type="ECO:0000313" key="6">
    <source>
        <dbReference type="EnsemblMetazoa" id="XP_014254342.1"/>
    </source>
</evidence>
<keyword evidence="7" id="KW-1185">Reference proteome</keyword>